<gene>
    <name evidence="1" type="ORF">ACFYQT_24310</name>
</gene>
<protein>
    <recommendedName>
        <fullName evidence="3">GNAT family N-acetyltransferase</fullName>
    </recommendedName>
</protein>
<organism evidence="1 2">
    <name type="scientific">Streptomyces tibetensis</name>
    <dbReference type="NCBI Taxonomy" id="2382123"/>
    <lineage>
        <taxon>Bacteria</taxon>
        <taxon>Bacillati</taxon>
        <taxon>Actinomycetota</taxon>
        <taxon>Actinomycetes</taxon>
        <taxon>Kitasatosporales</taxon>
        <taxon>Streptomycetaceae</taxon>
        <taxon>Streptomyces</taxon>
    </lineage>
</organism>
<reference evidence="1 2" key="1">
    <citation type="submission" date="2024-10" db="EMBL/GenBank/DDBJ databases">
        <title>The Natural Products Discovery Center: Release of the First 8490 Sequenced Strains for Exploring Actinobacteria Biosynthetic Diversity.</title>
        <authorList>
            <person name="Kalkreuter E."/>
            <person name="Kautsar S.A."/>
            <person name="Yang D."/>
            <person name="Bader C.D."/>
            <person name="Teijaro C.N."/>
            <person name="Fluegel L."/>
            <person name="Davis C.M."/>
            <person name="Simpson J.R."/>
            <person name="Lauterbach L."/>
            <person name="Steele A.D."/>
            <person name="Gui C."/>
            <person name="Meng S."/>
            <person name="Li G."/>
            <person name="Viehrig K."/>
            <person name="Ye F."/>
            <person name="Su P."/>
            <person name="Kiefer A.F."/>
            <person name="Nichols A."/>
            <person name="Cepeda A.J."/>
            <person name="Yan W."/>
            <person name="Fan B."/>
            <person name="Jiang Y."/>
            <person name="Adhikari A."/>
            <person name="Zheng C.-J."/>
            <person name="Schuster L."/>
            <person name="Cowan T.M."/>
            <person name="Smanski M.J."/>
            <person name="Chevrette M.G."/>
            <person name="De Carvalho L.P.S."/>
            <person name="Shen B."/>
        </authorList>
    </citation>
    <scope>NUCLEOTIDE SEQUENCE [LARGE SCALE GENOMIC DNA]</scope>
    <source>
        <strain evidence="1 2">NPDC005497</strain>
    </source>
</reference>
<dbReference type="EMBL" id="JBIAJP010000007">
    <property type="protein sequence ID" value="MFF0006551.1"/>
    <property type="molecule type" value="Genomic_DNA"/>
</dbReference>
<dbReference type="Proteomes" id="UP001601422">
    <property type="component" value="Unassembled WGS sequence"/>
</dbReference>
<accession>A0ABW6MZU5</accession>
<proteinExistence type="predicted"/>
<evidence type="ECO:0000313" key="1">
    <source>
        <dbReference type="EMBL" id="MFF0006551.1"/>
    </source>
</evidence>
<comment type="caution">
    <text evidence="1">The sequence shown here is derived from an EMBL/GenBank/DDBJ whole genome shotgun (WGS) entry which is preliminary data.</text>
</comment>
<evidence type="ECO:0000313" key="2">
    <source>
        <dbReference type="Proteomes" id="UP001601422"/>
    </source>
</evidence>
<dbReference type="RefSeq" id="WP_362052541.1">
    <property type="nucleotide sequence ID" value="NZ_JBEXVS010000063.1"/>
</dbReference>
<evidence type="ECO:0008006" key="3">
    <source>
        <dbReference type="Google" id="ProtNLM"/>
    </source>
</evidence>
<sequence>MTQTANTRSLDLAARLGFRRVATFEAYEAEQTLAVAELHSFLA</sequence>
<keyword evidence="2" id="KW-1185">Reference proteome</keyword>
<name>A0ABW6MZU5_9ACTN</name>